<proteinExistence type="predicted"/>
<reference evidence="1 2" key="1">
    <citation type="journal article" date="2018" name="PLoS Genet.">
        <title>Population sequencing reveals clonal diversity and ancestral inbreeding in the grapevine cultivar Chardonnay.</title>
        <authorList>
            <person name="Roach M.J."/>
            <person name="Johnson D.L."/>
            <person name="Bohlmann J."/>
            <person name="van Vuuren H.J."/>
            <person name="Jones S.J."/>
            <person name="Pretorius I.S."/>
            <person name="Schmidt S.A."/>
            <person name="Borneman A.R."/>
        </authorList>
    </citation>
    <scope>NUCLEOTIDE SEQUENCE [LARGE SCALE GENOMIC DNA]</scope>
    <source>
        <strain evidence="2">cv. Chardonnay</strain>
        <tissue evidence="1">Leaf</tissue>
    </source>
</reference>
<organism evidence="1 2">
    <name type="scientific">Vitis vinifera</name>
    <name type="common">Grape</name>
    <dbReference type="NCBI Taxonomy" id="29760"/>
    <lineage>
        <taxon>Eukaryota</taxon>
        <taxon>Viridiplantae</taxon>
        <taxon>Streptophyta</taxon>
        <taxon>Embryophyta</taxon>
        <taxon>Tracheophyta</taxon>
        <taxon>Spermatophyta</taxon>
        <taxon>Magnoliopsida</taxon>
        <taxon>eudicotyledons</taxon>
        <taxon>Gunneridae</taxon>
        <taxon>Pentapetalae</taxon>
        <taxon>rosids</taxon>
        <taxon>Vitales</taxon>
        <taxon>Vitaceae</taxon>
        <taxon>Viteae</taxon>
        <taxon>Vitis</taxon>
    </lineage>
</organism>
<protein>
    <submittedName>
        <fullName evidence="1">Uncharacterized protein</fullName>
    </submittedName>
</protein>
<accession>A0A438H5X4</accession>
<sequence>MLIVSYITLGQLFYMTYFYMPSVKVQEQSESIPHLNVSSVASTSSASDDAIEVFEAHVSETSETMLRLASFLTRNVAALRSCHCGSDENSSIPCPNIVHHAGYEPRCETLAKQPLVE</sequence>
<dbReference type="AlphaFoldDB" id="A0A438H5X4"/>
<name>A0A438H5X4_VITVI</name>
<dbReference type="Proteomes" id="UP000288805">
    <property type="component" value="Unassembled WGS sequence"/>
</dbReference>
<evidence type="ECO:0000313" key="2">
    <source>
        <dbReference type="Proteomes" id="UP000288805"/>
    </source>
</evidence>
<evidence type="ECO:0000313" key="1">
    <source>
        <dbReference type="EMBL" id="RVW79954.1"/>
    </source>
</evidence>
<dbReference type="EMBL" id="QGNW01000272">
    <property type="protein sequence ID" value="RVW79954.1"/>
    <property type="molecule type" value="Genomic_DNA"/>
</dbReference>
<gene>
    <name evidence="1" type="ORF">CK203_047509</name>
</gene>
<comment type="caution">
    <text evidence="1">The sequence shown here is derived from an EMBL/GenBank/DDBJ whole genome shotgun (WGS) entry which is preliminary data.</text>
</comment>